<dbReference type="PROSITE" id="PS50156">
    <property type="entry name" value="SSD"/>
    <property type="match status" value="1"/>
</dbReference>
<dbReference type="SUPFAM" id="SSF82866">
    <property type="entry name" value="Multidrug efflux transporter AcrB transmembrane domain"/>
    <property type="match status" value="2"/>
</dbReference>
<dbReference type="InterPro" id="IPR004869">
    <property type="entry name" value="MMPL_dom"/>
</dbReference>
<evidence type="ECO:0000256" key="1">
    <source>
        <dbReference type="ARBA" id="ARBA00004651"/>
    </source>
</evidence>
<feature type="transmembrane region" description="Helical" evidence="8">
    <location>
        <begin position="232"/>
        <end position="252"/>
    </location>
</feature>
<keyword evidence="6 8" id="KW-0472">Membrane</keyword>
<comment type="subcellular location">
    <subcellularLocation>
        <location evidence="1">Cell membrane</location>
        <topology evidence="1">Multi-pass membrane protein</topology>
    </subcellularLocation>
</comment>
<feature type="transmembrane region" description="Helical" evidence="8">
    <location>
        <begin position="548"/>
        <end position="569"/>
    </location>
</feature>
<dbReference type="PANTHER" id="PTHR33406:SF6">
    <property type="entry name" value="MEMBRANE PROTEIN YDGH-RELATED"/>
    <property type="match status" value="1"/>
</dbReference>
<name>A0ABX8CPH9_9NOCA</name>
<protein>
    <submittedName>
        <fullName evidence="10">MMPL family transporter</fullName>
    </submittedName>
</protein>
<evidence type="ECO:0000313" key="11">
    <source>
        <dbReference type="Proteomes" id="UP000683310"/>
    </source>
</evidence>
<evidence type="ECO:0000256" key="5">
    <source>
        <dbReference type="ARBA" id="ARBA00022989"/>
    </source>
</evidence>
<dbReference type="EMBL" id="CP074371">
    <property type="protein sequence ID" value="QVI20430.1"/>
    <property type="molecule type" value="Genomic_DNA"/>
</dbReference>
<evidence type="ECO:0000256" key="4">
    <source>
        <dbReference type="ARBA" id="ARBA00022692"/>
    </source>
</evidence>
<evidence type="ECO:0000259" key="9">
    <source>
        <dbReference type="PROSITE" id="PS50156"/>
    </source>
</evidence>
<feature type="transmembrane region" description="Helical" evidence="8">
    <location>
        <begin position="304"/>
        <end position="328"/>
    </location>
</feature>
<gene>
    <name evidence="10" type="ORF">KHQ06_30355</name>
</gene>
<feature type="region of interest" description="Disordered" evidence="7">
    <location>
        <begin position="697"/>
        <end position="717"/>
    </location>
</feature>
<feature type="transmembrane region" description="Helical" evidence="8">
    <location>
        <begin position="169"/>
        <end position="190"/>
    </location>
</feature>
<evidence type="ECO:0000256" key="6">
    <source>
        <dbReference type="ARBA" id="ARBA00023136"/>
    </source>
</evidence>
<proteinExistence type="inferred from homology"/>
<dbReference type="InterPro" id="IPR000731">
    <property type="entry name" value="SSD"/>
</dbReference>
<feature type="domain" description="SSD" evidence="9">
    <location>
        <begin position="197"/>
        <end position="329"/>
    </location>
</feature>
<feature type="transmembrane region" description="Helical" evidence="8">
    <location>
        <begin position="202"/>
        <end position="220"/>
    </location>
</feature>
<evidence type="ECO:0000256" key="8">
    <source>
        <dbReference type="SAM" id="Phobius"/>
    </source>
</evidence>
<evidence type="ECO:0000313" key="10">
    <source>
        <dbReference type="EMBL" id="QVI20430.1"/>
    </source>
</evidence>
<evidence type="ECO:0000256" key="2">
    <source>
        <dbReference type="ARBA" id="ARBA00010157"/>
    </source>
</evidence>
<dbReference type="InterPro" id="IPR050545">
    <property type="entry name" value="Mycobact_MmpL"/>
</dbReference>
<feature type="transmembrane region" description="Helical" evidence="8">
    <location>
        <begin position="524"/>
        <end position="541"/>
    </location>
</feature>
<organism evidence="10 11">
    <name type="scientific">Nocardia tengchongensis</name>
    <dbReference type="NCBI Taxonomy" id="2055889"/>
    <lineage>
        <taxon>Bacteria</taxon>
        <taxon>Bacillati</taxon>
        <taxon>Actinomycetota</taxon>
        <taxon>Actinomycetes</taxon>
        <taxon>Mycobacteriales</taxon>
        <taxon>Nocardiaceae</taxon>
        <taxon>Nocardia</taxon>
    </lineage>
</organism>
<dbReference type="Proteomes" id="UP000683310">
    <property type="component" value="Chromosome"/>
</dbReference>
<keyword evidence="5 8" id="KW-1133">Transmembrane helix</keyword>
<feature type="transmembrane region" description="Helical" evidence="8">
    <location>
        <begin position="617"/>
        <end position="642"/>
    </location>
</feature>
<evidence type="ECO:0000256" key="3">
    <source>
        <dbReference type="ARBA" id="ARBA00022475"/>
    </source>
</evidence>
<sequence length="717" mass="75860">MSKVAAFLSGRRTRWVVVGFWLIVVAALLPFQKLTDVESNEASAWLPKNAESVSVLHRAAALLPNETVPGVVVYDRGGQALSDADLAKVNADAAAFRSVENVTGEISPPVRSGDGQAIQLVVNLHVPQDGWAGLGKSVDRMIELAKHDDQGLSVHVTGAGGYAADSGKVFTQGGSLMLITLLIVIVILLAAYRSPVLVLRPLFAAGVALVVAQGVVYLLAKHAGLTVNAQSSFILTVLVFGAATDYALLLIARYRQELRRRENPNAAMAEAWYRSAEAILASAATVTVSMLVLLFAHLGSTQGLGPVCAVGILSSVLVMTTLLPARLVRGPWMWTLWRKTNGRWVFWPAMPEYGSVDPTESGLWAKIGDWVAVRPRRVWIAATLVLVALALGITGLRANGVPDRHSLTKTTQAMVGADVLDQHFVAGAGDPVYILTRADAADQVRAAVATVNGVIVPATPPLVKDGTAMIAVTLTDSPDSAAAIATVGEMRDVVHRIPGAEAEVGGSTAVKKDMEDAAARDSRVLVPVILLVVFLILALLLRAIVAPLLLIATVVVSFAATMGISALVFNHVFHFAGADASFPLMAFTFLVALGVDYNIFLVTRIREETERHGTRRGALIGLSATGGVITSAGLVLAGTFAALGSIPMTFAAELGFTVALGVLIDTFIVRSVVVTALALDFDRYLWWPSKLFRSGPSATEPELADRDEQVAPQPSVV</sequence>
<feature type="transmembrane region" description="Helical" evidence="8">
    <location>
        <begin position="12"/>
        <end position="31"/>
    </location>
</feature>
<keyword evidence="4 8" id="KW-0812">Transmembrane</keyword>
<reference evidence="10 11" key="1">
    <citation type="submission" date="2021-04" db="EMBL/GenBank/DDBJ databases">
        <title>Nocardia tengchongensis.</title>
        <authorList>
            <person name="Zhuang k."/>
            <person name="Ran Y."/>
            <person name="Li W."/>
        </authorList>
    </citation>
    <scope>NUCLEOTIDE SEQUENCE [LARGE SCALE GENOMIC DNA]</scope>
    <source>
        <strain evidence="10 11">CFH S0057</strain>
    </source>
</reference>
<feature type="transmembrane region" description="Helical" evidence="8">
    <location>
        <begin position="654"/>
        <end position="679"/>
    </location>
</feature>
<keyword evidence="11" id="KW-1185">Reference proteome</keyword>
<feature type="transmembrane region" description="Helical" evidence="8">
    <location>
        <begin position="581"/>
        <end position="605"/>
    </location>
</feature>
<dbReference type="Pfam" id="PF03176">
    <property type="entry name" value="MMPL"/>
    <property type="match status" value="2"/>
</dbReference>
<keyword evidence="3" id="KW-1003">Cell membrane</keyword>
<accession>A0ABX8CPH9</accession>
<feature type="transmembrane region" description="Helical" evidence="8">
    <location>
        <begin position="278"/>
        <end position="298"/>
    </location>
</feature>
<evidence type="ECO:0000256" key="7">
    <source>
        <dbReference type="SAM" id="MobiDB-lite"/>
    </source>
</evidence>
<dbReference type="PANTHER" id="PTHR33406">
    <property type="entry name" value="MEMBRANE PROTEIN MJ1562-RELATED"/>
    <property type="match status" value="1"/>
</dbReference>
<comment type="similarity">
    <text evidence="2">Belongs to the resistance-nodulation-cell division (RND) (TC 2.A.6) family. MmpL subfamily.</text>
</comment>
<dbReference type="Gene3D" id="1.20.1640.10">
    <property type="entry name" value="Multidrug efflux transporter AcrB transmembrane domain"/>
    <property type="match status" value="2"/>
</dbReference>
<feature type="transmembrane region" description="Helical" evidence="8">
    <location>
        <begin position="378"/>
        <end position="398"/>
    </location>
</feature>